<keyword evidence="1" id="KW-0812">Transmembrane</keyword>
<evidence type="ECO:0000256" key="1">
    <source>
        <dbReference type="SAM" id="Phobius"/>
    </source>
</evidence>
<dbReference type="RefSeq" id="WP_077197682.1">
    <property type="nucleotide sequence ID" value="NZ_LBFC01000001.1"/>
</dbReference>
<keyword evidence="3" id="KW-1185">Reference proteome</keyword>
<proteinExistence type="predicted"/>
<sequence length="185" mass="22463">MERLNLYKVKERRISIKKFLVFVIIVLIPFFSMFFLSQFWVYQSISKTVESYPLVFNNITFLEPLEIPKIVENEILKYDSKLNIIVNKITYYKSYLNKVYYSKYFLQELLDFFKKKNEKFFIKSINFSDGKFKILFYEFSNQKDDFSEVVNKLNDVYKNVGISLKDTKTLYSDFKMFEFYLEGEL</sequence>
<protein>
    <submittedName>
        <fullName evidence="2">Uncharacterized protein</fullName>
    </submittedName>
</protein>
<reference evidence="2 3" key="1">
    <citation type="submission" date="2015-06" db="EMBL/GenBank/DDBJ databases">
        <title>Genome sequencing of Thermotogales isolates from hydrothermal vents.</title>
        <authorList>
            <person name="Haverkamp T.H."/>
            <person name="Kublanov I.V."/>
            <person name="Nesbo C.L."/>
        </authorList>
    </citation>
    <scope>NUCLEOTIDE SEQUENCE [LARGE SCALE GENOMIC DNA]</scope>
    <source>
        <strain evidence="3">ik275mar</strain>
    </source>
</reference>
<accession>A0ABX3ILR6</accession>
<evidence type="ECO:0000313" key="3">
    <source>
        <dbReference type="Proteomes" id="UP000242616"/>
    </source>
</evidence>
<evidence type="ECO:0000313" key="2">
    <source>
        <dbReference type="EMBL" id="ONN28119.1"/>
    </source>
</evidence>
<feature type="transmembrane region" description="Helical" evidence="1">
    <location>
        <begin position="20"/>
        <end position="42"/>
    </location>
</feature>
<name>A0ABX3ILR6_9BACT</name>
<gene>
    <name evidence="2" type="ORF">XJ44_00170</name>
</gene>
<dbReference type="Proteomes" id="UP000242616">
    <property type="component" value="Unassembled WGS sequence"/>
</dbReference>
<organism evidence="2 3">
    <name type="scientific">Thermosipho affectus</name>
    <dbReference type="NCBI Taxonomy" id="660294"/>
    <lineage>
        <taxon>Bacteria</taxon>
        <taxon>Thermotogati</taxon>
        <taxon>Thermotogota</taxon>
        <taxon>Thermotogae</taxon>
        <taxon>Thermotogales</taxon>
        <taxon>Fervidobacteriaceae</taxon>
        <taxon>Thermosipho</taxon>
    </lineage>
</organism>
<keyword evidence="1" id="KW-1133">Transmembrane helix</keyword>
<keyword evidence="1" id="KW-0472">Membrane</keyword>
<dbReference type="EMBL" id="LBFC01000001">
    <property type="protein sequence ID" value="ONN28119.1"/>
    <property type="molecule type" value="Genomic_DNA"/>
</dbReference>
<comment type="caution">
    <text evidence="2">The sequence shown here is derived from an EMBL/GenBank/DDBJ whole genome shotgun (WGS) entry which is preliminary data.</text>
</comment>